<name>A0AAI9WXM0_9ASCO</name>
<dbReference type="InterPro" id="IPR001515">
    <property type="entry name" value="Ribosomal_eL32"/>
</dbReference>
<dbReference type="Pfam" id="PF01655">
    <property type="entry name" value="Ribosomal_L32e"/>
    <property type="match status" value="1"/>
</dbReference>
<dbReference type="AlphaFoldDB" id="A0AAI9WXM0"/>
<dbReference type="GO" id="GO:0003735">
    <property type="term" value="F:structural constituent of ribosome"/>
    <property type="evidence" value="ECO:0007669"/>
    <property type="project" value="InterPro"/>
</dbReference>
<dbReference type="GO" id="GO:0006412">
    <property type="term" value="P:translation"/>
    <property type="evidence" value="ECO:0007669"/>
    <property type="project" value="InterPro"/>
</dbReference>
<dbReference type="Proteomes" id="UP001202479">
    <property type="component" value="Unassembled WGS sequence"/>
</dbReference>
<evidence type="ECO:0000313" key="6">
    <source>
        <dbReference type="Proteomes" id="UP001202479"/>
    </source>
</evidence>
<keyword evidence="3" id="KW-0687">Ribonucleoprotein</keyword>
<dbReference type="SMART" id="SM01393">
    <property type="entry name" value="Ribosomal_L32e"/>
    <property type="match status" value="1"/>
</dbReference>
<dbReference type="GO" id="GO:0022625">
    <property type="term" value="C:cytosolic large ribosomal subunit"/>
    <property type="evidence" value="ECO:0007669"/>
    <property type="project" value="TreeGrafter"/>
</dbReference>
<evidence type="ECO:0000256" key="4">
    <source>
        <dbReference type="SAM" id="MobiDB-lite"/>
    </source>
</evidence>
<dbReference type="GeneID" id="73380591"/>
<comment type="caution">
    <text evidence="5">The sequence shown here is derived from an EMBL/GenBank/DDBJ whole genome shotgun (WGS) entry which is preliminary data.</text>
</comment>
<dbReference type="InterPro" id="IPR018263">
    <property type="entry name" value="Ribosomal_eL32_CS"/>
</dbReference>
<dbReference type="SUPFAM" id="SSF52042">
    <property type="entry name" value="Ribosomal protein L32e"/>
    <property type="match status" value="1"/>
</dbReference>
<dbReference type="InterPro" id="IPR036351">
    <property type="entry name" value="Ribosomal_eL32_sf"/>
</dbReference>
<evidence type="ECO:0000256" key="1">
    <source>
        <dbReference type="ARBA" id="ARBA00008431"/>
    </source>
</evidence>
<proteinExistence type="inferred from homology"/>
<reference evidence="5" key="1">
    <citation type="journal article" date="2022" name="DNA Res.">
        <title>Genome analysis of five recently described species of the CUG-Ser clade uncovers Candida theae as a new hybrid lineage with pathogenic potential in the Candida parapsilosis species complex.</title>
        <authorList>
            <person name="Mixao V."/>
            <person name="Del Olmo V."/>
            <person name="Hegedusova E."/>
            <person name="Saus E."/>
            <person name="Pryszcz L."/>
            <person name="Cillingova A."/>
            <person name="Nosek J."/>
            <person name="Gabaldon T."/>
        </authorList>
    </citation>
    <scope>NUCLEOTIDE SEQUENCE</scope>
    <source>
        <strain evidence="5">CBS 10844</strain>
    </source>
</reference>
<accession>A0AAI9WXM0</accession>
<sequence length="168" mass="18883">MSRITEGGATRVTLSSRADTSNTIEQSEIVEIVSGSYLAASIPHPKIVKKYTKKFKRHHSDRYDRVKENWRKQKGIDSCVRRRFRGNIPQPNIGYGSNNKTKFMTPSGHRVFVVKNTADLDVLLLHTKTYAAEIAHNISARNRIDILAKAKKIGIKVTNPKGRVAVEA</sequence>
<protein>
    <submittedName>
        <fullName evidence="5">RPL32</fullName>
    </submittedName>
</protein>
<dbReference type="PANTHER" id="PTHR23413:SF1">
    <property type="entry name" value="RIBOSOMAL PROTEIN L32"/>
    <property type="match status" value="1"/>
</dbReference>
<comment type="similarity">
    <text evidence="1">Belongs to the eukaryotic ribosomal protein eL32 family.</text>
</comment>
<evidence type="ECO:0000313" key="5">
    <source>
        <dbReference type="EMBL" id="KAI3404213.1"/>
    </source>
</evidence>
<dbReference type="PANTHER" id="PTHR23413">
    <property type="entry name" value="60S RIBOSOMAL PROTEIN L32 AND DNA-DIRECTED RNA POLYMERASE II, SUBUNIT N"/>
    <property type="match status" value="1"/>
</dbReference>
<dbReference type="RefSeq" id="XP_049179958.1">
    <property type="nucleotide sequence ID" value="XM_049324259.1"/>
</dbReference>
<gene>
    <name evidence="5" type="ORF">KGF56_002974</name>
</gene>
<keyword evidence="6" id="KW-1185">Reference proteome</keyword>
<evidence type="ECO:0000256" key="2">
    <source>
        <dbReference type="ARBA" id="ARBA00022980"/>
    </source>
</evidence>
<feature type="region of interest" description="Disordered" evidence="4">
    <location>
        <begin position="1"/>
        <end position="20"/>
    </location>
</feature>
<dbReference type="PROSITE" id="PS00580">
    <property type="entry name" value="RIBOSOMAL_L32E"/>
    <property type="match status" value="1"/>
</dbReference>
<organism evidence="5 6">
    <name type="scientific">Candida oxycetoniae</name>
    <dbReference type="NCBI Taxonomy" id="497107"/>
    <lineage>
        <taxon>Eukaryota</taxon>
        <taxon>Fungi</taxon>
        <taxon>Dikarya</taxon>
        <taxon>Ascomycota</taxon>
        <taxon>Saccharomycotina</taxon>
        <taxon>Pichiomycetes</taxon>
        <taxon>Debaryomycetaceae</taxon>
        <taxon>Candida/Lodderomyces clade</taxon>
        <taxon>Candida</taxon>
    </lineage>
</organism>
<dbReference type="EMBL" id="JAHUZD010000106">
    <property type="protein sequence ID" value="KAI3404213.1"/>
    <property type="molecule type" value="Genomic_DNA"/>
</dbReference>
<evidence type="ECO:0000256" key="3">
    <source>
        <dbReference type="ARBA" id="ARBA00023274"/>
    </source>
</evidence>
<dbReference type="CDD" id="cd00513">
    <property type="entry name" value="Ribosomal_L32_L32e"/>
    <property type="match status" value="1"/>
</dbReference>
<keyword evidence="2" id="KW-0689">Ribosomal protein</keyword>